<gene>
    <name evidence="6" type="ORF">ENV30_01910</name>
</gene>
<comment type="caution">
    <text evidence="6">The sequence shown here is derived from an EMBL/GenBank/DDBJ whole genome shotgun (WGS) entry which is preliminary data.</text>
</comment>
<dbReference type="PANTHER" id="PTHR37306:SF1">
    <property type="entry name" value="COLICIN V PRODUCTION PROTEIN"/>
    <property type="match status" value="1"/>
</dbReference>
<evidence type="ECO:0000256" key="5">
    <source>
        <dbReference type="SAM" id="Phobius"/>
    </source>
</evidence>
<feature type="transmembrane region" description="Helical" evidence="5">
    <location>
        <begin position="105"/>
        <end position="131"/>
    </location>
</feature>
<evidence type="ECO:0000256" key="3">
    <source>
        <dbReference type="ARBA" id="ARBA00022989"/>
    </source>
</evidence>
<feature type="transmembrane region" description="Helical" evidence="5">
    <location>
        <begin position="30"/>
        <end position="52"/>
    </location>
</feature>
<evidence type="ECO:0000256" key="4">
    <source>
        <dbReference type="ARBA" id="ARBA00023136"/>
    </source>
</evidence>
<accession>A0A7V4DDK5</accession>
<keyword evidence="4 5" id="KW-0472">Membrane</keyword>
<feature type="transmembrane region" description="Helical" evidence="5">
    <location>
        <begin position="64"/>
        <end position="85"/>
    </location>
</feature>
<evidence type="ECO:0000256" key="1">
    <source>
        <dbReference type="ARBA" id="ARBA00004141"/>
    </source>
</evidence>
<protein>
    <submittedName>
        <fullName evidence="6">CvpA family protein</fullName>
    </submittedName>
</protein>
<sequence length="188" mass="21126">MSDWYTLLCFGILVLNAVRSALRGFSKEFLVFVGLVVGLLLGLRYFPAISGFFHTRFGWQSPWLGVIGFLLVFLPTVMVFSSFGLRLRRVFEHLDILWVDALLGFFVGLLKGMLWILVITVFVANVAYLGFLEEGIARSRFYQDCTLPAIRSVEHFASQFPQIAFLRPWLEKGASIGGGGSKEHPGEL</sequence>
<evidence type="ECO:0000313" key="6">
    <source>
        <dbReference type="EMBL" id="HGI30059.1"/>
    </source>
</evidence>
<dbReference type="InterPro" id="IPR003825">
    <property type="entry name" value="Colicin-V_CvpA"/>
</dbReference>
<proteinExistence type="predicted"/>
<dbReference type="Pfam" id="PF02674">
    <property type="entry name" value="Colicin_V"/>
    <property type="match status" value="1"/>
</dbReference>
<dbReference type="GO" id="GO:0009403">
    <property type="term" value="P:toxin biosynthetic process"/>
    <property type="evidence" value="ECO:0007669"/>
    <property type="project" value="InterPro"/>
</dbReference>
<dbReference type="AlphaFoldDB" id="A0A7V4DDK5"/>
<dbReference type="PANTHER" id="PTHR37306">
    <property type="entry name" value="COLICIN V PRODUCTION PROTEIN"/>
    <property type="match status" value="1"/>
</dbReference>
<organism evidence="6">
    <name type="scientific">Candidatus Caldatribacterium californiense</name>
    <dbReference type="NCBI Taxonomy" id="1454726"/>
    <lineage>
        <taxon>Bacteria</taxon>
        <taxon>Pseudomonadati</taxon>
        <taxon>Atribacterota</taxon>
        <taxon>Atribacteria</taxon>
        <taxon>Atribacterales</taxon>
        <taxon>Candidatus Caldatribacteriaceae</taxon>
        <taxon>Candidatus Caldatribacterium</taxon>
    </lineage>
</organism>
<reference evidence="6" key="1">
    <citation type="journal article" date="2020" name="mSystems">
        <title>Genome- and Community-Level Interaction Insights into Carbon Utilization and Element Cycling Functions of Hydrothermarchaeota in Hydrothermal Sediment.</title>
        <authorList>
            <person name="Zhou Z."/>
            <person name="Liu Y."/>
            <person name="Xu W."/>
            <person name="Pan J."/>
            <person name="Luo Z.H."/>
            <person name="Li M."/>
        </authorList>
    </citation>
    <scope>NUCLEOTIDE SEQUENCE [LARGE SCALE GENOMIC DNA]</scope>
    <source>
        <strain evidence="6">SpSt-747</strain>
    </source>
</reference>
<dbReference type="EMBL" id="DTFV01000033">
    <property type="protein sequence ID" value="HGI30059.1"/>
    <property type="molecule type" value="Genomic_DNA"/>
</dbReference>
<dbReference type="GO" id="GO:0016020">
    <property type="term" value="C:membrane"/>
    <property type="evidence" value="ECO:0007669"/>
    <property type="project" value="UniProtKB-SubCell"/>
</dbReference>
<keyword evidence="2 5" id="KW-0812">Transmembrane</keyword>
<keyword evidence="3 5" id="KW-1133">Transmembrane helix</keyword>
<evidence type="ECO:0000256" key="2">
    <source>
        <dbReference type="ARBA" id="ARBA00022692"/>
    </source>
</evidence>
<name>A0A7V4DDK5_9BACT</name>
<comment type="subcellular location">
    <subcellularLocation>
        <location evidence="1">Membrane</location>
        <topology evidence="1">Multi-pass membrane protein</topology>
    </subcellularLocation>
</comment>